<protein>
    <submittedName>
        <fullName evidence="1">Uncharacterized protein</fullName>
    </submittedName>
</protein>
<dbReference type="EMBL" id="MN739210">
    <property type="protein sequence ID" value="QHS93803.1"/>
    <property type="molecule type" value="Genomic_DNA"/>
</dbReference>
<dbReference type="AlphaFoldDB" id="A0A6C0BRB2"/>
<accession>A0A6C0BRB2</accession>
<name>A0A6C0BRB2_9ZZZZ</name>
<organism evidence="1">
    <name type="scientific">viral metagenome</name>
    <dbReference type="NCBI Taxonomy" id="1070528"/>
    <lineage>
        <taxon>unclassified sequences</taxon>
        <taxon>metagenomes</taxon>
        <taxon>organismal metagenomes</taxon>
    </lineage>
</organism>
<proteinExistence type="predicted"/>
<evidence type="ECO:0000313" key="1">
    <source>
        <dbReference type="EMBL" id="QHS93803.1"/>
    </source>
</evidence>
<sequence length="81" mass="9264">MTTDAKIPGLAETIRKLVKLHPYKLTNIQYFSKGKKTDKLQDYLDVYTAASPYLQIQLRQVLIVSLNLLNVTERPSALQED</sequence>
<reference evidence="1" key="1">
    <citation type="journal article" date="2020" name="Nature">
        <title>Giant virus diversity and host interactions through global metagenomics.</title>
        <authorList>
            <person name="Schulz F."/>
            <person name="Roux S."/>
            <person name="Paez-Espino D."/>
            <person name="Jungbluth S."/>
            <person name="Walsh D.A."/>
            <person name="Denef V.J."/>
            <person name="McMahon K.D."/>
            <person name="Konstantinidis K.T."/>
            <person name="Eloe-Fadrosh E.A."/>
            <person name="Kyrpides N.C."/>
            <person name="Woyke T."/>
        </authorList>
    </citation>
    <scope>NUCLEOTIDE SEQUENCE</scope>
    <source>
        <strain evidence="1">GVMAG-M-3300018080-19</strain>
    </source>
</reference>